<protein>
    <recommendedName>
        <fullName evidence="1">Zinc-ribbon domain-containing protein</fullName>
    </recommendedName>
</protein>
<feature type="domain" description="Zinc-ribbon" evidence="1">
    <location>
        <begin position="39"/>
        <end position="61"/>
    </location>
</feature>
<evidence type="ECO:0000313" key="2">
    <source>
        <dbReference type="EMBL" id="GAH45272.1"/>
    </source>
</evidence>
<evidence type="ECO:0000259" key="1">
    <source>
        <dbReference type="Pfam" id="PF13240"/>
    </source>
</evidence>
<comment type="caution">
    <text evidence="2">The sequence shown here is derived from an EMBL/GenBank/DDBJ whole genome shotgun (WGS) entry which is preliminary data.</text>
</comment>
<gene>
    <name evidence="2" type="ORF">S03H2_14670</name>
</gene>
<name>X1FJY0_9ZZZZ</name>
<sequence length="76" mass="8684">KSYPKQERKEIIDDVQTTLNESFERIKDSIPSTLRFKAKCTNCGIEIGRKVAYCPFCGTQLAPEEESEVENSNLQK</sequence>
<dbReference type="InterPro" id="IPR026870">
    <property type="entry name" value="Zinc_ribbon_dom"/>
</dbReference>
<accession>X1FJY0</accession>
<dbReference type="AlphaFoldDB" id="X1FJY0"/>
<organism evidence="2">
    <name type="scientific">marine sediment metagenome</name>
    <dbReference type="NCBI Taxonomy" id="412755"/>
    <lineage>
        <taxon>unclassified sequences</taxon>
        <taxon>metagenomes</taxon>
        <taxon>ecological metagenomes</taxon>
    </lineage>
</organism>
<proteinExistence type="predicted"/>
<dbReference type="Pfam" id="PF13240">
    <property type="entry name" value="Zn_Ribbon_1"/>
    <property type="match status" value="1"/>
</dbReference>
<dbReference type="EMBL" id="BARU01007450">
    <property type="protein sequence ID" value="GAH45272.1"/>
    <property type="molecule type" value="Genomic_DNA"/>
</dbReference>
<feature type="non-terminal residue" evidence="2">
    <location>
        <position position="1"/>
    </location>
</feature>
<reference evidence="2" key="1">
    <citation type="journal article" date="2014" name="Front. Microbiol.">
        <title>High frequency of phylogenetically diverse reductive dehalogenase-homologous genes in deep subseafloor sedimentary metagenomes.</title>
        <authorList>
            <person name="Kawai M."/>
            <person name="Futagami T."/>
            <person name="Toyoda A."/>
            <person name="Takaki Y."/>
            <person name="Nishi S."/>
            <person name="Hori S."/>
            <person name="Arai W."/>
            <person name="Tsubouchi T."/>
            <person name="Morono Y."/>
            <person name="Uchiyama I."/>
            <person name="Ito T."/>
            <person name="Fujiyama A."/>
            <person name="Inagaki F."/>
            <person name="Takami H."/>
        </authorList>
    </citation>
    <scope>NUCLEOTIDE SEQUENCE</scope>
    <source>
        <strain evidence="2">Expedition CK06-06</strain>
    </source>
</reference>